<reference evidence="2 3" key="1">
    <citation type="submission" date="2013-08" db="EMBL/GenBank/DDBJ databases">
        <title>Genome sequencing of Lysobacter.</title>
        <authorList>
            <person name="Zhang S."/>
            <person name="Wang G."/>
        </authorList>
    </citation>
    <scope>NUCLEOTIDE SEQUENCE [LARGE SCALE GENOMIC DNA]</scope>
    <source>
        <strain evidence="2 3">GH1-9</strain>
    </source>
</reference>
<name>A0A0A0EZ41_9GAMM</name>
<dbReference type="EMBL" id="AVPU01000004">
    <property type="protein sequence ID" value="KGM55575.1"/>
    <property type="molecule type" value="Genomic_DNA"/>
</dbReference>
<feature type="signal peptide" evidence="1">
    <location>
        <begin position="1"/>
        <end position="19"/>
    </location>
</feature>
<evidence type="ECO:0000313" key="3">
    <source>
        <dbReference type="Proteomes" id="UP000029998"/>
    </source>
</evidence>
<sequence>MLKYALALAACAVVANVQAGTEDYKRLGERPPAGQVKTDYYRFKYTAPREVFADIEWNAFADKQEKRNTVMVIGLSGYDTYALSVLYKGPAAEGMDALAVAQSKYPNLTFAPSSNPACVSTAPDRPFALDERMVGFVAMCMDASTHGMYELNLSWRSMSLMMQPLDTLIAESSQCAADKRKDPDTRCGDRITPYAASFNTFLASFSTTGK</sequence>
<protein>
    <submittedName>
        <fullName evidence="2">Uncharacterized protein</fullName>
    </submittedName>
</protein>
<dbReference type="Proteomes" id="UP000029998">
    <property type="component" value="Unassembled WGS sequence"/>
</dbReference>
<evidence type="ECO:0000313" key="2">
    <source>
        <dbReference type="EMBL" id="KGM55575.1"/>
    </source>
</evidence>
<dbReference type="STRING" id="1385517.N800_12700"/>
<gene>
    <name evidence="2" type="ORF">N800_12700</name>
</gene>
<feature type="chain" id="PRO_5001962547" evidence="1">
    <location>
        <begin position="20"/>
        <end position="210"/>
    </location>
</feature>
<comment type="caution">
    <text evidence="2">The sequence shown here is derived from an EMBL/GenBank/DDBJ whole genome shotgun (WGS) entry which is preliminary data.</text>
</comment>
<dbReference type="AlphaFoldDB" id="A0A0A0EZ41"/>
<keyword evidence="1" id="KW-0732">Signal</keyword>
<evidence type="ECO:0000256" key="1">
    <source>
        <dbReference type="SAM" id="SignalP"/>
    </source>
</evidence>
<proteinExistence type="predicted"/>
<organism evidence="2 3">
    <name type="scientific">Lysobacter daejeonensis GH1-9</name>
    <dbReference type="NCBI Taxonomy" id="1385517"/>
    <lineage>
        <taxon>Bacteria</taxon>
        <taxon>Pseudomonadati</taxon>
        <taxon>Pseudomonadota</taxon>
        <taxon>Gammaproteobacteria</taxon>
        <taxon>Lysobacterales</taxon>
        <taxon>Lysobacteraceae</taxon>
        <taxon>Aerolutibacter</taxon>
    </lineage>
</organism>
<accession>A0A0A0EZ41</accession>
<keyword evidence="3" id="KW-1185">Reference proteome</keyword>